<name>A0A7R8RAA9_9CAUD</name>
<evidence type="ECO:0000313" key="2">
    <source>
        <dbReference type="Proteomes" id="UP000596437"/>
    </source>
</evidence>
<sequence>MILTVAFANPRACNIFGFMERMRIEAERNDKGILYVKAPKTGAAMRVKENGGRMFIRSMSGQDLVTFTK</sequence>
<gene>
    <name evidence="1" type="ORF">JLDGIFFK_00040</name>
</gene>
<keyword evidence="2" id="KW-1185">Reference proteome</keyword>
<protein>
    <submittedName>
        <fullName evidence="1">Uncharacterized protein</fullName>
    </submittedName>
</protein>
<organism evidence="1 2">
    <name type="scientific">Klebsiella phage vB_KppS-Samwise</name>
    <dbReference type="NCBI Taxonomy" id="2762815"/>
    <lineage>
        <taxon>Viruses</taxon>
        <taxon>Duplodnaviria</taxon>
        <taxon>Heunggongvirae</taxon>
        <taxon>Uroviricota</taxon>
        <taxon>Caudoviricetes</taxon>
        <taxon>Drexlerviridae</taxon>
        <taxon>Tempevirinae</taxon>
        <taxon>Henuseptimavirus</taxon>
        <taxon>Henuseptimavirus samwise</taxon>
    </lineage>
</organism>
<accession>A0A7R8RAA9</accession>
<dbReference type="Proteomes" id="UP000596437">
    <property type="component" value="Chromosome"/>
</dbReference>
<proteinExistence type="predicted"/>
<reference evidence="1 2" key="1">
    <citation type="submission" date="2020-09" db="EMBL/GenBank/DDBJ databases">
        <authorList>
            <person name="Jameson E."/>
        </authorList>
    </citation>
    <scope>NUCLEOTIDE SEQUENCE [LARGE SCALE GENOMIC DNA]</scope>
</reference>
<dbReference type="EMBL" id="LR881107">
    <property type="protein sequence ID" value="CAD5239652.1"/>
    <property type="molecule type" value="Genomic_DNA"/>
</dbReference>
<evidence type="ECO:0000313" key="1">
    <source>
        <dbReference type="EMBL" id="CAD5239652.1"/>
    </source>
</evidence>